<sequence>MANLAGQIAGAPNLHNRDPTTVIPELVNLWDQPDYVTGFDVLKFKINQICNTVHNIFDPTIILETSRQIWIDSTSPEQRDMYTNFASRINEQKFGRPVRDPGILIEPPASPLISIQHTKFSDSLMHGNDFQ</sequence>
<organism evidence="1 2">
    <name type="scientific">Gigaspora margarita</name>
    <dbReference type="NCBI Taxonomy" id="4874"/>
    <lineage>
        <taxon>Eukaryota</taxon>
        <taxon>Fungi</taxon>
        <taxon>Fungi incertae sedis</taxon>
        <taxon>Mucoromycota</taxon>
        <taxon>Glomeromycotina</taxon>
        <taxon>Glomeromycetes</taxon>
        <taxon>Diversisporales</taxon>
        <taxon>Gigasporaceae</taxon>
        <taxon>Gigaspora</taxon>
    </lineage>
</organism>
<name>A0A8H4AKV4_GIGMA</name>
<comment type="caution">
    <text evidence="1">The sequence shown here is derived from an EMBL/GenBank/DDBJ whole genome shotgun (WGS) entry which is preliminary data.</text>
</comment>
<gene>
    <name evidence="1" type="ORF">F8M41_018929</name>
</gene>
<evidence type="ECO:0000313" key="1">
    <source>
        <dbReference type="EMBL" id="KAF0507789.1"/>
    </source>
</evidence>
<dbReference type="AlphaFoldDB" id="A0A8H4AKV4"/>
<accession>A0A8H4AKV4</accession>
<evidence type="ECO:0000313" key="2">
    <source>
        <dbReference type="Proteomes" id="UP000439903"/>
    </source>
</evidence>
<keyword evidence="2" id="KW-1185">Reference proteome</keyword>
<dbReference type="Proteomes" id="UP000439903">
    <property type="component" value="Unassembled WGS sequence"/>
</dbReference>
<protein>
    <submittedName>
        <fullName evidence="1">Uncharacterized protein</fullName>
    </submittedName>
</protein>
<reference evidence="1 2" key="1">
    <citation type="journal article" date="2019" name="Environ. Microbiol.">
        <title>At the nexus of three kingdoms: the genome of the mycorrhizal fungus Gigaspora margarita provides insights into plant, endobacterial and fungal interactions.</title>
        <authorList>
            <person name="Venice F."/>
            <person name="Ghignone S."/>
            <person name="Salvioli di Fossalunga A."/>
            <person name="Amselem J."/>
            <person name="Novero M."/>
            <person name="Xianan X."/>
            <person name="Sedzielewska Toro K."/>
            <person name="Morin E."/>
            <person name="Lipzen A."/>
            <person name="Grigoriev I.V."/>
            <person name="Henrissat B."/>
            <person name="Martin F.M."/>
            <person name="Bonfante P."/>
        </authorList>
    </citation>
    <scope>NUCLEOTIDE SEQUENCE [LARGE SCALE GENOMIC DNA]</scope>
    <source>
        <strain evidence="1 2">BEG34</strain>
    </source>
</reference>
<proteinExistence type="predicted"/>
<dbReference type="OrthoDB" id="2325521at2759"/>
<dbReference type="EMBL" id="WTPW01000476">
    <property type="protein sequence ID" value="KAF0507789.1"/>
    <property type="molecule type" value="Genomic_DNA"/>
</dbReference>